<dbReference type="NCBIfam" id="TIGR00628">
    <property type="entry name" value="ung"/>
    <property type="match status" value="1"/>
</dbReference>
<dbReference type="InterPro" id="IPR036895">
    <property type="entry name" value="Uracil-DNA_glycosylase-like_sf"/>
</dbReference>
<dbReference type="SMART" id="SM00986">
    <property type="entry name" value="UDG"/>
    <property type="match status" value="1"/>
</dbReference>
<accession>A0A345BZS9</accession>
<evidence type="ECO:0000256" key="1">
    <source>
        <dbReference type="ARBA" id="ARBA00001400"/>
    </source>
</evidence>
<evidence type="ECO:0000256" key="5">
    <source>
        <dbReference type="ARBA" id="ARBA00018429"/>
    </source>
</evidence>
<evidence type="ECO:0000256" key="8">
    <source>
        <dbReference type="ARBA" id="ARBA00023204"/>
    </source>
</evidence>
<comment type="catalytic activity">
    <reaction evidence="1 9 11">
        <text>Hydrolyzes single-stranded DNA or mismatched double-stranded DNA and polynucleotides, releasing free uracil.</text>
        <dbReference type="EC" id="3.2.2.27"/>
    </reaction>
</comment>
<proteinExistence type="inferred from homology"/>
<comment type="subcellular location">
    <subcellularLocation>
        <location evidence="9">Cytoplasm</location>
    </subcellularLocation>
</comment>
<dbReference type="FunFam" id="3.40.470.10:FF:000001">
    <property type="entry name" value="Uracil-DNA glycosylase"/>
    <property type="match status" value="1"/>
</dbReference>
<dbReference type="Proteomes" id="UP000252100">
    <property type="component" value="Chromosome"/>
</dbReference>
<dbReference type="HAMAP" id="MF_00148">
    <property type="entry name" value="UDG"/>
    <property type="match status" value="1"/>
</dbReference>
<dbReference type="NCBIfam" id="NF003589">
    <property type="entry name" value="PRK05254.1-2"/>
    <property type="match status" value="1"/>
</dbReference>
<keyword evidence="9" id="KW-0963">Cytoplasm</keyword>
<keyword evidence="7 9" id="KW-0378">Hydrolase</keyword>
<dbReference type="SMART" id="SM00987">
    <property type="entry name" value="UreE_C"/>
    <property type="match status" value="1"/>
</dbReference>
<evidence type="ECO:0000313" key="14">
    <source>
        <dbReference type="Proteomes" id="UP000252100"/>
    </source>
</evidence>
<dbReference type="InterPro" id="IPR005122">
    <property type="entry name" value="Uracil-DNA_glycosylase-like"/>
</dbReference>
<dbReference type="GO" id="GO:0004844">
    <property type="term" value="F:uracil DNA N-glycosylase activity"/>
    <property type="evidence" value="ECO:0007669"/>
    <property type="project" value="UniProtKB-UniRule"/>
</dbReference>
<dbReference type="EC" id="3.2.2.27" evidence="4 9"/>
<dbReference type="NCBIfam" id="NF003591">
    <property type="entry name" value="PRK05254.1-4"/>
    <property type="match status" value="1"/>
</dbReference>
<dbReference type="EMBL" id="CP031092">
    <property type="protein sequence ID" value="AXF56460.1"/>
    <property type="molecule type" value="Genomic_DNA"/>
</dbReference>
<evidence type="ECO:0000256" key="4">
    <source>
        <dbReference type="ARBA" id="ARBA00012030"/>
    </source>
</evidence>
<organism evidence="13 14">
    <name type="scientific">Salicibibacter kimchii</name>
    <dbReference type="NCBI Taxonomy" id="2099786"/>
    <lineage>
        <taxon>Bacteria</taxon>
        <taxon>Bacillati</taxon>
        <taxon>Bacillota</taxon>
        <taxon>Bacilli</taxon>
        <taxon>Bacillales</taxon>
        <taxon>Bacillaceae</taxon>
        <taxon>Salicibibacter</taxon>
    </lineage>
</organism>
<dbReference type="InterPro" id="IPR018085">
    <property type="entry name" value="Ura-DNA_Glyclase_AS"/>
</dbReference>
<evidence type="ECO:0000256" key="10">
    <source>
        <dbReference type="PROSITE-ProRule" id="PRU10072"/>
    </source>
</evidence>
<reference evidence="13 14" key="1">
    <citation type="journal article" date="2018" name="J. Microbiol.">
        <title>Salicibibacter kimchii gen. nov., sp. nov., a moderately halophilic and alkalitolerant bacterium in the family Bacillaceae, isolated from kimchi.</title>
        <authorList>
            <person name="Jang J.Y."/>
            <person name="Oh Y.J."/>
            <person name="Lim S.K."/>
            <person name="Park H.K."/>
            <person name="Lee C."/>
            <person name="Kim J.Y."/>
            <person name="Lee M.A."/>
            <person name="Choi H.J."/>
        </authorList>
    </citation>
    <scope>NUCLEOTIDE SEQUENCE [LARGE SCALE GENOMIC DNA]</scope>
    <source>
        <strain evidence="13 14">NKC1-1</strain>
    </source>
</reference>
<dbReference type="PANTHER" id="PTHR11264">
    <property type="entry name" value="URACIL-DNA GLYCOSYLASE"/>
    <property type="match status" value="1"/>
</dbReference>
<evidence type="ECO:0000256" key="7">
    <source>
        <dbReference type="ARBA" id="ARBA00022801"/>
    </source>
</evidence>
<keyword evidence="6 9" id="KW-0227">DNA damage</keyword>
<evidence type="ECO:0000259" key="12">
    <source>
        <dbReference type="SMART" id="SM00986"/>
    </source>
</evidence>
<keyword evidence="13" id="KW-0326">Glycosidase</keyword>
<dbReference type="NCBIfam" id="NF003592">
    <property type="entry name" value="PRK05254.1-5"/>
    <property type="match status" value="1"/>
</dbReference>
<dbReference type="PANTHER" id="PTHR11264:SF0">
    <property type="entry name" value="URACIL-DNA GLYCOSYLASE"/>
    <property type="match status" value="1"/>
</dbReference>
<dbReference type="RefSeq" id="WP_114373263.1">
    <property type="nucleotide sequence ID" value="NZ_CP031092.1"/>
</dbReference>
<dbReference type="OrthoDB" id="9804372at2"/>
<evidence type="ECO:0000256" key="11">
    <source>
        <dbReference type="RuleBase" id="RU003780"/>
    </source>
</evidence>
<evidence type="ECO:0000256" key="6">
    <source>
        <dbReference type="ARBA" id="ARBA00022763"/>
    </source>
</evidence>
<dbReference type="GO" id="GO:0005737">
    <property type="term" value="C:cytoplasm"/>
    <property type="evidence" value="ECO:0007669"/>
    <property type="project" value="UniProtKB-SubCell"/>
</dbReference>
<dbReference type="Pfam" id="PF03167">
    <property type="entry name" value="UDG"/>
    <property type="match status" value="1"/>
</dbReference>
<gene>
    <name evidence="9" type="primary">ung</name>
    <name evidence="13" type="ORF">DT065_10785</name>
</gene>
<dbReference type="KEGG" id="rue:DT065_10785"/>
<protein>
    <recommendedName>
        <fullName evidence="5 9">Uracil-DNA glycosylase</fullName>
        <shortName evidence="9">UDG</shortName>
        <ecNumber evidence="4 9">3.2.2.27</ecNumber>
    </recommendedName>
</protein>
<dbReference type="InterPro" id="IPR002043">
    <property type="entry name" value="UDG_fam1"/>
</dbReference>
<dbReference type="Gene3D" id="3.40.470.10">
    <property type="entry name" value="Uracil-DNA glycosylase-like domain"/>
    <property type="match status" value="1"/>
</dbReference>
<dbReference type="GO" id="GO:0097510">
    <property type="term" value="P:base-excision repair, AP site formation via deaminated base removal"/>
    <property type="evidence" value="ECO:0007669"/>
    <property type="project" value="TreeGrafter"/>
</dbReference>
<dbReference type="CDD" id="cd10027">
    <property type="entry name" value="UDG-F1-like"/>
    <property type="match status" value="1"/>
</dbReference>
<comment type="function">
    <text evidence="2 9 11">Excises uracil residues from the DNA which can arise as a result of misincorporation of dUMP residues by DNA polymerase or due to deamination of cytosine.</text>
</comment>
<dbReference type="AlphaFoldDB" id="A0A345BZS9"/>
<comment type="similarity">
    <text evidence="3 9 11">Belongs to the uracil-DNA glycosylase (UDG) superfamily. UNG family.</text>
</comment>
<feature type="domain" description="Uracil-DNA glycosylase-like" evidence="12">
    <location>
        <begin position="50"/>
        <end position="209"/>
    </location>
</feature>
<dbReference type="PROSITE" id="PS00130">
    <property type="entry name" value="U_DNA_GLYCOSYLASE"/>
    <property type="match status" value="1"/>
</dbReference>
<evidence type="ECO:0000256" key="9">
    <source>
        <dbReference type="HAMAP-Rule" id="MF_00148"/>
    </source>
</evidence>
<dbReference type="NCBIfam" id="NF003588">
    <property type="entry name" value="PRK05254.1-1"/>
    <property type="match status" value="1"/>
</dbReference>
<evidence type="ECO:0000256" key="3">
    <source>
        <dbReference type="ARBA" id="ARBA00008184"/>
    </source>
</evidence>
<sequence>MNNPLHNDWTYHLEEEFHKAYYQQLRSFLKQEYTNHSIYPDMYDIFNALHYTSYENTRVVILGQDPYHGPRQAHGLSFSVQPGVKLPPSLRNIFKELMHDVDCEMPENGDLRGWAKQGVLLLNTVLTVRAREAASHQGKGWEMFTDQVIRTVSAKKEPVVFILWGRHAQAKVSFIEDQHAVIRAPHPSPFSAHRGFFGSRPFSKANAFLKQMGRETIQWCKTGTDNA</sequence>
<feature type="active site" description="Proton acceptor" evidence="9 10">
    <location>
        <position position="65"/>
    </location>
</feature>
<evidence type="ECO:0000256" key="2">
    <source>
        <dbReference type="ARBA" id="ARBA00002631"/>
    </source>
</evidence>
<keyword evidence="8 9" id="KW-0234">DNA repair</keyword>
<evidence type="ECO:0000313" key="13">
    <source>
        <dbReference type="EMBL" id="AXF56460.1"/>
    </source>
</evidence>
<dbReference type="SUPFAM" id="SSF52141">
    <property type="entry name" value="Uracil-DNA glycosylase-like"/>
    <property type="match status" value="1"/>
</dbReference>
<name>A0A345BZS9_9BACI</name>
<keyword evidence="14" id="KW-1185">Reference proteome</keyword>